<dbReference type="Proteomes" id="UP000269721">
    <property type="component" value="Unassembled WGS sequence"/>
</dbReference>
<protein>
    <submittedName>
        <fullName evidence="2">Uncharacterized protein</fullName>
    </submittedName>
</protein>
<keyword evidence="3" id="KW-1185">Reference proteome</keyword>
<feature type="compositionally biased region" description="Low complexity" evidence="1">
    <location>
        <begin position="359"/>
        <end position="390"/>
    </location>
</feature>
<feature type="compositionally biased region" description="Pro residues" evidence="1">
    <location>
        <begin position="326"/>
        <end position="336"/>
    </location>
</feature>
<reference evidence="3" key="1">
    <citation type="journal article" date="2018" name="Nat. Microbiol.">
        <title>Leveraging single-cell genomics to expand the fungal tree of life.</title>
        <authorList>
            <person name="Ahrendt S.R."/>
            <person name="Quandt C.A."/>
            <person name="Ciobanu D."/>
            <person name="Clum A."/>
            <person name="Salamov A."/>
            <person name="Andreopoulos B."/>
            <person name="Cheng J.F."/>
            <person name="Woyke T."/>
            <person name="Pelin A."/>
            <person name="Henrissat B."/>
            <person name="Reynolds N.K."/>
            <person name="Benny G.L."/>
            <person name="Smith M.E."/>
            <person name="James T.Y."/>
            <person name="Grigoriev I.V."/>
        </authorList>
    </citation>
    <scope>NUCLEOTIDE SEQUENCE [LARGE SCALE GENOMIC DNA]</scope>
</reference>
<name>A0A4P9WAE4_9FUNG</name>
<dbReference type="OrthoDB" id="2121618at2759"/>
<proteinExistence type="predicted"/>
<feature type="compositionally biased region" description="Pro residues" evidence="1">
    <location>
        <begin position="255"/>
        <end position="268"/>
    </location>
</feature>
<organism evidence="2 3">
    <name type="scientific">Blyttiomyces helicus</name>
    <dbReference type="NCBI Taxonomy" id="388810"/>
    <lineage>
        <taxon>Eukaryota</taxon>
        <taxon>Fungi</taxon>
        <taxon>Fungi incertae sedis</taxon>
        <taxon>Chytridiomycota</taxon>
        <taxon>Chytridiomycota incertae sedis</taxon>
        <taxon>Chytridiomycetes</taxon>
        <taxon>Chytridiomycetes incertae sedis</taxon>
        <taxon>Blyttiomyces</taxon>
    </lineage>
</organism>
<evidence type="ECO:0000313" key="2">
    <source>
        <dbReference type="EMBL" id="RKO89561.1"/>
    </source>
</evidence>
<feature type="non-terminal residue" evidence="2">
    <location>
        <position position="496"/>
    </location>
</feature>
<dbReference type="AlphaFoldDB" id="A0A4P9WAE4"/>
<feature type="compositionally biased region" description="Polar residues" evidence="1">
    <location>
        <begin position="81"/>
        <end position="97"/>
    </location>
</feature>
<feature type="compositionally biased region" description="Basic and acidic residues" evidence="1">
    <location>
        <begin position="55"/>
        <end position="74"/>
    </location>
</feature>
<gene>
    <name evidence="2" type="ORF">BDK51DRAFT_26186</name>
</gene>
<feature type="compositionally biased region" description="Pro residues" evidence="1">
    <location>
        <begin position="455"/>
        <end position="471"/>
    </location>
</feature>
<sequence>MDLTSRPALTKTLLEKQVMERTISRASSGRPHWTLQGRVGDSDGYGDSDAGAEVEEMHGRGGEHHVSKGDDGSRSARRGPRQTSGKSPRTSTRTQPKGSVPKRSSTRDLAAPATSQRSRDWVPRPPHPSTPPSSNALPNPRRRTPRGPPPRCPPTPAGLSPTGALRLPSGITKAVRLSSLPDGYFRIFTELKMVETVDATGPRDGHRLARLLPHRYTKRVPLYGTAPKNAIMANHKASLPNRLTKLISDASSPMPVFPPSAPRTPPAPSRRDAARPWHQKPTRGPSLAPIKAPTAALPSDDPSPPVATAQSTNPPPHSRQVTQATAPPPVKNPPTPAELAEFSALTGWDTEAAGSVNDPGSGAAETSAPAASTASYSLSRAGATTTAQETAPPPLPPPPPAAARPTVVDRGLVSLTLPARESTNVSQAPVTAAGARVPAYSVPPTADSRNASLPPRAPAPASAPYPLPPATDVPKTAQGSKYLGGTNHARGSVEAV</sequence>
<feature type="region of interest" description="Disordered" evidence="1">
    <location>
        <begin position="250"/>
        <end position="496"/>
    </location>
</feature>
<evidence type="ECO:0000256" key="1">
    <source>
        <dbReference type="SAM" id="MobiDB-lite"/>
    </source>
</evidence>
<feature type="compositionally biased region" description="Pro residues" evidence="1">
    <location>
        <begin position="391"/>
        <end position="402"/>
    </location>
</feature>
<evidence type="ECO:0000313" key="3">
    <source>
        <dbReference type="Proteomes" id="UP000269721"/>
    </source>
</evidence>
<feature type="region of interest" description="Disordered" evidence="1">
    <location>
        <begin position="20"/>
        <end position="165"/>
    </location>
</feature>
<dbReference type="EMBL" id="KZ996019">
    <property type="protein sequence ID" value="RKO89561.1"/>
    <property type="molecule type" value="Genomic_DNA"/>
</dbReference>
<accession>A0A4P9WAE4</accession>
<feature type="compositionally biased region" description="Pro residues" evidence="1">
    <location>
        <begin position="146"/>
        <end position="156"/>
    </location>
</feature>
<feature type="compositionally biased region" description="Acidic residues" evidence="1">
    <location>
        <begin position="44"/>
        <end position="54"/>
    </location>
</feature>